<accession>A0A1E1WEX1</accession>
<dbReference type="AlphaFoldDB" id="A0A1E1WEX1"/>
<proteinExistence type="predicted"/>
<gene>
    <name evidence="1" type="ORF">g.10779</name>
</gene>
<protein>
    <submittedName>
        <fullName evidence="1">Uncharacterized protein</fullName>
    </submittedName>
</protein>
<evidence type="ECO:0000313" key="1">
    <source>
        <dbReference type="EMBL" id="JAT85552.1"/>
    </source>
</evidence>
<name>A0A1E1WEX1_PECGO</name>
<reference evidence="1" key="1">
    <citation type="submission" date="2015-09" db="EMBL/GenBank/DDBJ databases">
        <title>De novo assembly of Pectinophora gossypiella (Pink Bollworm) gut transcriptome.</title>
        <authorList>
            <person name="Tassone E.E."/>
        </authorList>
    </citation>
    <scope>NUCLEOTIDE SEQUENCE</scope>
</reference>
<organism evidence="1">
    <name type="scientific">Pectinophora gossypiella</name>
    <name type="common">Cotton pink bollworm</name>
    <name type="synonym">Depressaria gossypiella</name>
    <dbReference type="NCBI Taxonomy" id="13191"/>
    <lineage>
        <taxon>Eukaryota</taxon>
        <taxon>Metazoa</taxon>
        <taxon>Ecdysozoa</taxon>
        <taxon>Arthropoda</taxon>
        <taxon>Hexapoda</taxon>
        <taxon>Insecta</taxon>
        <taxon>Pterygota</taxon>
        <taxon>Neoptera</taxon>
        <taxon>Endopterygota</taxon>
        <taxon>Lepidoptera</taxon>
        <taxon>Glossata</taxon>
        <taxon>Ditrysia</taxon>
        <taxon>Gelechioidea</taxon>
        <taxon>Gelechiidae</taxon>
        <taxon>Apatetrinae</taxon>
        <taxon>Pectinophora</taxon>
    </lineage>
</organism>
<sequence>MTASDTPKPKPLFNLGSRNFYFCTPFLSQSMHPISTSVRGFRFCVLIIDRRQPGVGITLNKHVDVTLSGNISREPCHPANRHVTYHRAPDGHASGNCAAIAEIKFTISARSLLVFALPIGTFYR</sequence>
<dbReference type="EMBL" id="GDQN01005502">
    <property type="protein sequence ID" value="JAT85552.1"/>
    <property type="molecule type" value="Transcribed_RNA"/>
</dbReference>